<keyword evidence="3" id="KW-0813">Transport</keyword>
<dbReference type="Gene3D" id="1.20.1250.20">
    <property type="entry name" value="MFS general substrate transporter like domains"/>
    <property type="match status" value="2"/>
</dbReference>
<gene>
    <name evidence="13" type="ORF">PYX00_002165</name>
</gene>
<evidence type="ECO:0000256" key="5">
    <source>
        <dbReference type="ARBA" id="ARBA00022692"/>
    </source>
</evidence>
<dbReference type="Pfam" id="PF07690">
    <property type="entry name" value="MFS_1"/>
    <property type="match status" value="1"/>
</dbReference>
<evidence type="ECO:0000256" key="9">
    <source>
        <dbReference type="ARBA" id="ARBA00042039"/>
    </source>
</evidence>
<feature type="region of interest" description="Disordered" evidence="10">
    <location>
        <begin position="274"/>
        <end position="305"/>
    </location>
</feature>
<dbReference type="EMBL" id="JARGDH010000001">
    <property type="protein sequence ID" value="KAL0281049.1"/>
    <property type="molecule type" value="Genomic_DNA"/>
</dbReference>
<dbReference type="EMBL" id="JARGDH010000001">
    <property type="protein sequence ID" value="KAL0281052.1"/>
    <property type="molecule type" value="Genomic_DNA"/>
</dbReference>
<evidence type="ECO:0000256" key="8">
    <source>
        <dbReference type="ARBA" id="ARBA00041091"/>
    </source>
</evidence>
<evidence type="ECO:0000256" key="1">
    <source>
        <dbReference type="ARBA" id="ARBA00004141"/>
    </source>
</evidence>
<keyword evidence="7 11" id="KW-0472">Membrane</keyword>
<feature type="transmembrane region" description="Helical" evidence="11">
    <location>
        <begin position="194"/>
        <end position="218"/>
    </location>
</feature>
<dbReference type="SUPFAM" id="SSF103473">
    <property type="entry name" value="MFS general substrate transporter"/>
    <property type="match status" value="1"/>
</dbReference>
<dbReference type="PROSITE" id="PS50850">
    <property type="entry name" value="MFS"/>
    <property type="match status" value="1"/>
</dbReference>
<sequence>MVLSRDIPAGILMLRCIARKICRKNNCKIDFWYRSSVLIITFLSYMAYHMTRKPISVVKNVFHRNCSDVPRPNVVSPALDVGNDSDWCEWAPFEGEHAEALLGMLDSAFLFAYAGAMFISGMVAERVNLRYFLSFGMMFSGILSYMFGLAKSLNLHYLSYFIAIQILMGIFQTTGWPAVVAVVGYWFGRGKRGLIFGVWNSHTSIGNILGSLIAAYYVETNWGNSFIVPGLIMSIVGFIVFFFLVIHPEDVGCTPPQAVSTIGINVASYSPVPVRHEDDTSGEEAETSHDNDNGRLLPGTTSPYRRNRHSVTERSPILRPTEERAIGFFGALKIPGVIEFSLSLFFSKLVSYTFLYWLPRYIKYSTTLNPTLSADLSTLFDVGGIVGAILAGVVTDFTNMPATVCVGMLLQAVPSLLLYRWYGSVGKAVNIILLLVCGAFVNGPYALITTAVSAELGTHESLQGNAKALSTVTAIIDGTGSIGAAVGPLLAGLISPTGWNNVFYLLMASDVLALLLLLRLTWKEVKVVLARHRIGQFSV</sequence>
<feature type="transmembrane region" description="Helical" evidence="11">
    <location>
        <begin position="337"/>
        <end position="358"/>
    </location>
</feature>
<dbReference type="PANTHER" id="PTHR43184:SF12">
    <property type="entry name" value="SUGAR PHOSPHATE EXCHANGER 3"/>
    <property type="match status" value="1"/>
</dbReference>
<dbReference type="AlphaFoldDB" id="A0AAW2IGV6"/>
<comment type="caution">
    <text evidence="13">The sequence shown here is derived from an EMBL/GenBank/DDBJ whole genome shotgun (WGS) entry which is preliminary data.</text>
</comment>
<dbReference type="PANTHER" id="PTHR43184">
    <property type="entry name" value="MAJOR FACILITATOR SUPERFAMILY TRANSPORTER 16, ISOFORM B"/>
    <property type="match status" value="1"/>
</dbReference>
<dbReference type="PIRSF" id="PIRSF002808">
    <property type="entry name" value="Hexose_phosphate_transp"/>
    <property type="match status" value="1"/>
</dbReference>
<evidence type="ECO:0000256" key="6">
    <source>
        <dbReference type="ARBA" id="ARBA00022989"/>
    </source>
</evidence>
<organism evidence="13">
    <name type="scientific">Menopon gallinae</name>
    <name type="common">poultry shaft louse</name>
    <dbReference type="NCBI Taxonomy" id="328185"/>
    <lineage>
        <taxon>Eukaryota</taxon>
        <taxon>Metazoa</taxon>
        <taxon>Ecdysozoa</taxon>
        <taxon>Arthropoda</taxon>
        <taxon>Hexapoda</taxon>
        <taxon>Insecta</taxon>
        <taxon>Pterygota</taxon>
        <taxon>Neoptera</taxon>
        <taxon>Paraneoptera</taxon>
        <taxon>Psocodea</taxon>
        <taxon>Troctomorpha</taxon>
        <taxon>Phthiraptera</taxon>
        <taxon>Amblycera</taxon>
        <taxon>Menoponidae</taxon>
        <taxon>Menopon</taxon>
    </lineage>
</organism>
<dbReference type="GO" id="GO:0016020">
    <property type="term" value="C:membrane"/>
    <property type="evidence" value="ECO:0007669"/>
    <property type="project" value="UniProtKB-SubCell"/>
</dbReference>
<feature type="transmembrane region" description="Helical" evidence="11">
    <location>
        <begin position="224"/>
        <end position="246"/>
    </location>
</feature>
<feature type="transmembrane region" description="Helical" evidence="11">
    <location>
        <begin position="428"/>
        <end position="448"/>
    </location>
</feature>
<keyword evidence="6 11" id="KW-1133">Transmembrane helix</keyword>
<comment type="subcellular location">
    <subcellularLocation>
        <location evidence="1">Membrane</location>
        <topology evidence="1">Multi-pass membrane protein</topology>
    </subcellularLocation>
</comment>
<dbReference type="FunFam" id="1.20.1250.20:FF:000028">
    <property type="entry name" value="Sugar phosphate exchanger 3 isoform 1"/>
    <property type="match status" value="1"/>
</dbReference>
<dbReference type="EMBL" id="JARGDH010000001">
    <property type="protein sequence ID" value="KAL0281053.1"/>
    <property type="molecule type" value="Genomic_DNA"/>
</dbReference>
<dbReference type="InterPro" id="IPR011701">
    <property type="entry name" value="MFS"/>
</dbReference>
<evidence type="ECO:0000313" key="13">
    <source>
        <dbReference type="EMBL" id="KAL0281053.1"/>
    </source>
</evidence>
<feature type="transmembrane region" description="Helical" evidence="11">
    <location>
        <begin position="502"/>
        <end position="522"/>
    </location>
</feature>
<proteinExistence type="inferred from homology"/>
<evidence type="ECO:0000256" key="10">
    <source>
        <dbReference type="SAM" id="MobiDB-lite"/>
    </source>
</evidence>
<reference evidence="13" key="1">
    <citation type="journal article" date="2024" name="Gigascience">
        <title>Chromosome-level genome of the poultry shaft louse Menopon gallinae provides insight into the host-switching and adaptive evolution of parasitic lice.</title>
        <authorList>
            <person name="Xu Y."/>
            <person name="Ma L."/>
            <person name="Liu S."/>
            <person name="Liang Y."/>
            <person name="Liu Q."/>
            <person name="He Z."/>
            <person name="Tian L."/>
            <person name="Duan Y."/>
            <person name="Cai W."/>
            <person name="Li H."/>
            <person name="Song F."/>
        </authorList>
    </citation>
    <scope>NUCLEOTIDE SEQUENCE</scope>
    <source>
        <strain evidence="13">Cailab_2023a</strain>
    </source>
</reference>
<feature type="transmembrane region" description="Helical" evidence="11">
    <location>
        <begin position="468"/>
        <end position="490"/>
    </location>
</feature>
<keyword evidence="4" id="KW-0762">Sugar transport</keyword>
<feature type="transmembrane region" description="Helical" evidence="11">
    <location>
        <begin position="100"/>
        <end position="119"/>
    </location>
</feature>
<evidence type="ECO:0000256" key="7">
    <source>
        <dbReference type="ARBA" id="ARBA00023136"/>
    </source>
</evidence>
<comment type="similarity">
    <text evidence="2">Belongs to the major facilitator superfamily. Organophosphate:Pi antiporter (OPA) (TC 2.A.1.4) family.</text>
</comment>
<evidence type="ECO:0000256" key="4">
    <source>
        <dbReference type="ARBA" id="ARBA00022597"/>
    </source>
</evidence>
<dbReference type="EMBL" id="JARGDH010000001">
    <property type="protein sequence ID" value="KAL0281056.1"/>
    <property type="molecule type" value="Genomic_DNA"/>
</dbReference>
<evidence type="ECO:0000256" key="3">
    <source>
        <dbReference type="ARBA" id="ARBA00022448"/>
    </source>
</evidence>
<name>A0AAW2IGV6_9NEOP</name>
<dbReference type="GO" id="GO:0022857">
    <property type="term" value="F:transmembrane transporter activity"/>
    <property type="evidence" value="ECO:0007669"/>
    <property type="project" value="InterPro"/>
</dbReference>
<feature type="domain" description="Major facilitator superfamily (MFS) profile" evidence="12">
    <location>
        <begin position="37"/>
        <end position="525"/>
    </location>
</feature>
<feature type="transmembrane region" description="Helical" evidence="11">
    <location>
        <begin position="162"/>
        <end position="187"/>
    </location>
</feature>
<dbReference type="InterPro" id="IPR036259">
    <property type="entry name" value="MFS_trans_sf"/>
</dbReference>
<protein>
    <recommendedName>
        <fullName evidence="8">Sugar phosphate exchanger 3</fullName>
    </recommendedName>
    <alternativeName>
        <fullName evidence="9">Solute carrier family 37 member 3</fullName>
    </alternativeName>
</protein>
<feature type="transmembrane region" description="Helical" evidence="11">
    <location>
        <begin position="131"/>
        <end position="150"/>
    </location>
</feature>
<evidence type="ECO:0000256" key="11">
    <source>
        <dbReference type="SAM" id="Phobius"/>
    </source>
</evidence>
<evidence type="ECO:0000259" key="12">
    <source>
        <dbReference type="PROSITE" id="PS50850"/>
    </source>
</evidence>
<evidence type="ECO:0000256" key="2">
    <source>
        <dbReference type="ARBA" id="ARBA00009598"/>
    </source>
</evidence>
<dbReference type="InterPro" id="IPR020846">
    <property type="entry name" value="MFS_dom"/>
</dbReference>
<feature type="transmembrane region" description="Helical" evidence="11">
    <location>
        <begin position="31"/>
        <end position="48"/>
    </location>
</feature>
<keyword evidence="5 11" id="KW-0812">Transmembrane</keyword>
<feature type="transmembrane region" description="Helical" evidence="11">
    <location>
        <begin position="402"/>
        <end position="422"/>
    </location>
</feature>
<dbReference type="InterPro" id="IPR000849">
    <property type="entry name" value="Sugar_P_transporter"/>
</dbReference>
<accession>A0AAW2IGV6</accession>